<dbReference type="AlphaFoldDB" id="A0A4R6NZ38"/>
<evidence type="ECO:0000259" key="5">
    <source>
        <dbReference type="PROSITE" id="PS50977"/>
    </source>
</evidence>
<comment type="caution">
    <text evidence="6">The sequence shown here is derived from an EMBL/GenBank/DDBJ whole genome shotgun (WGS) entry which is preliminary data.</text>
</comment>
<dbReference type="SUPFAM" id="SSF46689">
    <property type="entry name" value="Homeodomain-like"/>
    <property type="match status" value="1"/>
</dbReference>
<dbReference type="InterPro" id="IPR009057">
    <property type="entry name" value="Homeodomain-like_sf"/>
</dbReference>
<dbReference type="Proteomes" id="UP000295087">
    <property type="component" value="Unassembled WGS sequence"/>
</dbReference>
<evidence type="ECO:0000256" key="3">
    <source>
        <dbReference type="ARBA" id="ARBA00023163"/>
    </source>
</evidence>
<dbReference type="PROSITE" id="PS50977">
    <property type="entry name" value="HTH_TETR_2"/>
    <property type="match status" value="1"/>
</dbReference>
<evidence type="ECO:0000313" key="6">
    <source>
        <dbReference type="EMBL" id="TDP28646.1"/>
    </source>
</evidence>
<name>A0A4R6NZ38_NOCIG</name>
<evidence type="ECO:0000256" key="4">
    <source>
        <dbReference type="PROSITE-ProRule" id="PRU00335"/>
    </source>
</evidence>
<protein>
    <submittedName>
        <fullName evidence="6">TetR family transcriptional regulator</fullName>
    </submittedName>
</protein>
<dbReference type="GO" id="GO:0003700">
    <property type="term" value="F:DNA-binding transcription factor activity"/>
    <property type="evidence" value="ECO:0007669"/>
    <property type="project" value="TreeGrafter"/>
</dbReference>
<keyword evidence="1" id="KW-0805">Transcription regulation</keyword>
<dbReference type="PANTHER" id="PTHR30055:SF238">
    <property type="entry name" value="MYCOFACTOCIN BIOSYNTHESIS TRANSCRIPTIONAL REGULATOR MFTR-RELATED"/>
    <property type="match status" value="1"/>
</dbReference>
<dbReference type="Pfam" id="PF00440">
    <property type="entry name" value="TetR_N"/>
    <property type="match status" value="1"/>
</dbReference>
<keyword evidence="2 4" id="KW-0238">DNA-binding</keyword>
<dbReference type="RefSeq" id="WP_208115429.1">
    <property type="nucleotide sequence ID" value="NZ_JBHXPO010000003.1"/>
</dbReference>
<keyword evidence="7" id="KW-1185">Reference proteome</keyword>
<feature type="domain" description="HTH tetR-type" evidence="5">
    <location>
        <begin position="21"/>
        <end position="81"/>
    </location>
</feature>
<evidence type="ECO:0000256" key="1">
    <source>
        <dbReference type="ARBA" id="ARBA00023015"/>
    </source>
</evidence>
<dbReference type="PANTHER" id="PTHR30055">
    <property type="entry name" value="HTH-TYPE TRANSCRIPTIONAL REGULATOR RUTR"/>
    <property type="match status" value="1"/>
</dbReference>
<organism evidence="6 7">
    <name type="scientific">Nocardia ignorata</name>
    <dbReference type="NCBI Taxonomy" id="145285"/>
    <lineage>
        <taxon>Bacteria</taxon>
        <taxon>Bacillati</taxon>
        <taxon>Actinomycetota</taxon>
        <taxon>Actinomycetes</taxon>
        <taxon>Mycobacteriales</taxon>
        <taxon>Nocardiaceae</taxon>
        <taxon>Nocardia</taxon>
    </lineage>
</organism>
<sequence>MSERTGDDVVQVISLRERKKQRTHQQLGEIALRLFTDDGFDTVTLDRIVAEAEISKRTFFRYYASKEDVALAAEAELWDAYLDTFATHTNQTDTTILATLRSTMISAIEGRDSDWERRFLATRRLIAHNTALRHHSNALSLAAHERLVDALETRTGADGRTDVTIRLLPELALAAWRCAAKNWVRAERHSARRGAGARTSLIARVEEAFAALPGALTLTTAQVTVTDPTRLPGQSSS</sequence>
<dbReference type="InterPro" id="IPR001647">
    <property type="entry name" value="HTH_TetR"/>
</dbReference>
<evidence type="ECO:0000313" key="7">
    <source>
        <dbReference type="Proteomes" id="UP000295087"/>
    </source>
</evidence>
<dbReference type="Gene3D" id="1.10.357.10">
    <property type="entry name" value="Tetracycline Repressor, domain 2"/>
    <property type="match status" value="1"/>
</dbReference>
<gene>
    <name evidence="6" type="ORF">DFR75_11644</name>
</gene>
<evidence type="ECO:0000256" key="2">
    <source>
        <dbReference type="ARBA" id="ARBA00023125"/>
    </source>
</evidence>
<dbReference type="EMBL" id="SNXK01000016">
    <property type="protein sequence ID" value="TDP28646.1"/>
    <property type="molecule type" value="Genomic_DNA"/>
</dbReference>
<reference evidence="6 7" key="1">
    <citation type="submission" date="2019-03" db="EMBL/GenBank/DDBJ databases">
        <title>Genomic Encyclopedia of Type Strains, Phase IV (KMG-IV): sequencing the most valuable type-strain genomes for metagenomic binning, comparative biology and taxonomic classification.</title>
        <authorList>
            <person name="Goeker M."/>
        </authorList>
    </citation>
    <scope>NUCLEOTIDE SEQUENCE [LARGE SCALE GENOMIC DNA]</scope>
    <source>
        <strain evidence="6 7">DSM 44496</strain>
    </source>
</reference>
<keyword evidence="3" id="KW-0804">Transcription</keyword>
<accession>A0A4R6NZ38</accession>
<dbReference type="InterPro" id="IPR050109">
    <property type="entry name" value="HTH-type_TetR-like_transc_reg"/>
</dbReference>
<dbReference type="GO" id="GO:0000976">
    <property type="term" value="F:transcription cis-regulatory region binding"/>
    <property type="evidence" value="ECO:0007669"/>
    <property type="project" value="TreeGrafter"/>
</dbReference>
<proteinExistence type="predicted"/>
<feature type="DNA-binding region" description="H-T-H motif" evidence="4">
    <location>
        <begin position="44"/>
        <end position="63"/>
    </location>
</feature>